<dbReference type="PANTHER" id="PTHR47339:SF1">
    <property type="entry name" value="CELL DIVISION CONTROL PROTEIN 24"/>
    <property type="match status" value="1"/>
</dbReference>
<dbReference type="AlphaFoldDB" id="A0A8H6RS97"/>
<dbReference type="InterPro" id="IPR000270">
    <property type="entry name" value="PB1_dom"/>
</dbReference>
<proteinExistence type="predicted"/>
<dbReference type="CDD" id="cd13246">
    <property type="entry name" value="PH_Scd1"/>
    <property type="match status" value="1"/>
</dbReference>
<dbReference type="OrthoDB" id="1594986at2759"/>
<feature type="compositionally biased region" description="Polar residues" evidence="1">
    <location>
        <begin position="838"/>
        <end position="856"/>
    </location>
</feature>
<evidence type="ECO:0000313" key="5">
    <source>
        <dbReference type="Proteomes" id="UP000660729"/>
    </source>
</evidence>
<feature type="compositionally biased region" description="Low complexity" evidence="1">
    <location>
        <begin position="681"/>
        <end position="711"/>
    </location>
</feature>
<feature type="compositionally biased region" description="Basic residues" evidence="1">
    <location>
        <begin position="35"/>
        <end position="44"/>
    </location>
</feature>
<dbReference type="EMBL" id="JABCIY010000027">
    <property type="protein sequence ID" value="KAF7196279.1"/>
    <property type="molecule type" value="Genomic_DNA"/>
</dbReference>
<dbReference type="FunFam" id="3.10.20.90:FF:000176">
    <property type="entry name" value="Rho guanyl nucleotide exchange factor"/>
    <property type="match status" value="1"/>
</dbReference>
<sequence length="1072" mass="118910">MEIASHGNPHFVRALTAPLTTQGAGPTDHASGHYHSARLHHHHPNMSQNPLIHSQGHTSSNYSIQSQPSSRSSDTTQGTSHSTLFPPPPLPNSSATAAGGGGMANSDGVTPTNNIMNSVADASSSLFQICVALRQRLLGVPGFHDALLEEEAEADEDTDPVTLLWRTFRRGYPLMLLYNALRPSQPLNMPQGVKEDKKAKAATFKFIQACNADLKIPQEELFIITDLYGDDTTGFVKVARVVNRVLDVLVQRGLVEDVRPTASDFEQAEKGMKRTQRQHIISELVRSERTYVQHLELLQAFKHLVEEKGVIAGDAVHDIFLNLNALLDFQRRFLIRVEQTNALPEEEQNWGKLFLLYCEAFKVYEPYIANQRKCEKTVIAEFAKLREAGGSIEMQQMVESPTALHSFLMKPFQRLTKYPLLLEQLHKKGDLDEARKQDLVNGMEASTSVLTRTNKAVDREEKAEAVQELKLRVEDWKGHRVEGFGELLLYGTFTVLKSENLANGKDGERQYHVYLFETILLCCKNIDLSKPKNKLSNKNLVDNKGKPKLQLKGRIFMQNVTDLVSLAKPGMLIPDVELLIRTNDRIFWKGDPSIENFIIRFTTEETLKKWAQQIEIQRRKYRERIVGARSSDSSSHKGTSATEFSFMQNQPLENPYKEIEEDEDDDDVDTLAGSGSWSGPNGFNSSFSQSRNGSSSSLRSRSTTGDSTLGSISETSATRSHPPRIPTAIMPQGLSLRTRELQQLAQSPGDRQMDSYFSPTTESPMSAMSSRTSASSGMYPFPRQGLPQNGYYEEGHGATRFTAPAPARQPMNGTMSSSYTPTSRVPSGQQRYPPGTAMHSSMQLPPSRNRSASSPDIHNGQRVPVRNGAQPPVPEMPASYANRSQNNSPSLPNGIDRTSPQMLRDRQYSNAEASPTDYAYPGRPGMPTQYASSRTITPSSSRGAYPPPTPSSGMPFGAPGEEGPQTQKTTPAQLKVRVHCPAAGQTLTLVVSTNISYQTLKDRIDAKLQRSTNLSLGDRGPKEAHVKLKYLDDDDFVSIQSDEDVQTAFETWKEQHGEGIGGMGEIELYCQK</sequence>
<feature type="region of interest" description="Disordered" evidence="1">
    <location>
        <begin position="20"/>
        <end position="109"/>
    </location>
</feature>
<dbReference type="GO" id="GO:0030010">
    <property type="term" value="P:establishment of cell polarity"/>
    <property type="evidence" value="ECO:0007669"/>
    <property type="project" value="TreeGrafter"/>
</dbReference>
<dbReference type="GO" id="GO:0043332">
    <property type="term" value="C:mating projection tip"/>
    <property type="evidence" value="ECO:0007669"/>
    <property type="project" value="TreeGrafter"/>
</dbReference>
<feature type="compositionally biased region" description="Acidic residues" evidence="1">
    <location>
        <begin position="659"/>
        <end position="669"/>
    </location>
</feature>
<feature type="domain" description="PB1" evidence="3">
    <location>
        <begin position="973"/>
        <end position="1072"/>
    </location>
</feature>
<dbReference type="Pfam" id="PF15411">
    <property type="entry name" value="PH_10"/>
    <property type="match status" value="1"/>
</dbReference>
<protein>
    <submittedName>
        <fullName evidence="4">Rho guanine nucleotide exchange factor scd1</fullName>
    </submittedName>
</protein>
<dbReference type="InterPro" id="IPR033511">
    <property type="entry name" value="Cdc24/Scd1_PH_dom"/>
</dbReference>
<dbReference type="Pfam" id="PF00621">
    <property type="entry name" value="RhoGEF"/>
    <property type="match status" value="1"/>
</dbReference>
<evidence type="ECO:0000313" key="4">
    <source>
        <dbReference type="EMBL" id="KAF7196279.1"/>
    </source>
</evidence>
<feature type="region of interest" description="Disordered" evidence="1">
    <location>
        <begin position="803"/>
        <end position="970"/>
    </location>
</feature>
<dbReference type="PROSITE" id="PS51745">
    <property type="entry name" value="PB1"/>
    <property type="match status" value="1"/>
</dbReference>
<dbReference type="InterPro" id="IPR053793">
    <property type="entry name" value="PB1-like"/>
</dbReference>
<feature type="compositionally biased region" description="Low complexity" evidence="1">
    <location>
        <begin position="58"/>
        <end position="77"/>
    </location>
</feature>
<dbReference type="Gene3D" id="2.30.29.30">
    <property type="entry name" value="Pleckstrin-homology domain (PH domain)/Phosphotyrosine-binding domain (PTB)"/>
    <property type="match status" value="1"/>
</dbReference>
<dbReference type="SUPFAM" id="SSF50729">
    <property type="entry name" value="PH domain-like"/>
    <property type="match status" value="1"/>
</dbReference>
<dbReference type="SUPFAM" id="SSF54277">
    <property type="entry name" value="CAD &amp; PB1 domains"/>
    <property type="match status" value="1"/>
</dbReference>
<accession>A0A8H6RS97</accession>
<dbReference type="InterPro" id="IPR035899">
    <property type="entry name" value="DBL_dom_sf"/>
</dbReference>
<evidence type="ECO:0000259" key="2">
    <source>
        <dbReference type="PROSITE" id="PS50010"/>
    </source>
</evidence>
<dbReference type="InterPro" id="IPR011993">
    <property type="entry name" value="PH-like_dom_sf"/>
</dbReference>
<feature type="region of interest" description="Disordered" evidence="1">
    <location>
        <begin position="627"/>
        <end position="776"/>
    </location>
</feature>
<feature type="compositionally biased region" description="Low complexity" evidence="1">
    <location>
        <begin position="763"/>
        <end position="776"/>
    </location>
</feature>
<keyword evidence="5" id="KW-1185">Reference proteome</keyword>
<feature type="compositionally biased region" description="Polar residues" evidence="1">
    <location>
        <begin position="881"/>
        <end position="901"/>
    </location>
</feature>
<dbReference type="SMART" id="SM00325">
    <property type="entry name" value="RhoGEF"/>
    <property type="match status" value="1"/>
</dbReference>
<feature type="compositionally biased region" description="Polar residues" evidence="1">
    <location>
        <begin position="811"/>
        <end position="830"/>
    </location>
</feature>
<reference evidence="4" key="1">
    <citation type="submission" date="2020-04" db="EMBL/GenBank/DDBJ databases">
        <title>Draft genome resource of the tomato pathogen Pseudocercospora fuligena.</title>
        <authorList>
            <person name="Zaccaron A."/>
        </authorList>
    </citation>
    <scope>NUCLEOTIDE SEQUENCE</scope>
    <source>
        <strain evidence="4">PF001</strain>
    </source>
</reference>
<organism evidence="4 5">
    <name type="scientific">Pseudocercospora fuligena</name>
    <dbReference type="NCBI Taxonomy" id="685502"/>
    <lineage>
        <taxon>Eukaryota</taxon>
        <taxon>Fungi</taxon>
        <taxon>Dikarya</taxon>
        <taxon>Ascomycota</taxon>
        <taxon>Pezizomycotina</taxon>
        <taxon>Dothideomycetes</taxon>
        <taxon>Dothideomycetidae</taxon>
        <taxon>Mycosphaerellales</taxon>
        <taxon>Mycosphaerellaceae</taxon>
        <taxon>Pseudocercospora</taxon>
    </lineage>
</organism>
<dbReference type="SUPFAM" id="SSF48065">
    <property type="entry name" value="DBL homology domain (DH-domain)"/>
    <property type="match status" value="1"/>
</dbReference>
<dbReference type="InterPro" id="IPR000219">
    <property type="entry name" value="DH_dom"/>
</dbReference>
<dbReference type="GO" id="GO:0005737">
    <property type="term" value="C:cytoplasm"/>
    <property type="evidence" value="ECO:0007669"/>
    <property type="project" value="TreeGrafter"/>
</dbReference>
<dbReference type="CDD" id="cd05992">
    <property type="entry name" value="PB1"/>
    <property type="match status" value="1"/>
</dbReference>
<dbReference type="Gene3D" id="3.10.20.90">
    <property type="entry name" value="Phosphatidylinositol 3-kinase Catalytic Subunit, Chain A, domain 1"/>
    <property type="match status" value="1"/>
</dbReference>
<dbReference type="InterPro" id="IPR001849">
    <property type="entry name" value="PH_domain"/>
</dbReference>
<dbReference type="PANTHER" id="PTHR47339">
    <property type="entry name" value="CELL DIVISION CONTROL PROTEIN 24"/>
    <property type="match status" value="1"/>
</dbReference>
<comment type="caution">
    <text evidence="4">The sequence shown here is derived from an EMBL/GenBank/DDBJ whole genome shotgun (WGS) entry which is preliminary data.</text>
</comment>
<feature type="domain" description="DH" evidence="2">
    <location>
        <begin position="276"/>
        <end position="456"/>
    </location>
</feature>
<dbReference type="InterPro" id="IPR010481">
    <property type="entry name" value="Cdc24/Scd1_N"/>
</dbReference>
<name>A0A8H6RS97_9PEZI</name>
<dbReference type="Pfam" id="PF06395">
    <property type="entry name" value="CDC24"/>
    <property type="match status" value="1"/>
</dbReference>
<evidence type="ECO:0000259" key="3">
    <source>
        <dbReference type="PROSITE" id="PS51745"/>
    </source>
</evidence>
<gene>
    <name evidence="4" type="ORF">HII31_02346</name>
</gene>
<feature type="compositionally biased region" description="Polar residues" evidence="1">
    <location>
        <begin position="929"/>
        <end position="942"/>
    </location>
</feature>
<dbReference type="Pfam" id="PF00564">
    <property type="entry name" value="PB1"/>
    <property type="match status" value="1"/>
</dbReference>
<dbReference type="CDD" id="cd00160">
    <property type="entry name" value="RhoGEF"/>
    <property type="match status" value="1"/>
</dbReference>
<dbReference type="GO" id="GO:0005085">
    <property type="term" value="F:guanyl-nucleotide exchange factor activity"/>
    <property type="evidence" value="ECO:0007669"/>
    <property type="project" value="InterPro"/>
</dbReference>
<dbReference type="InterPro" id="IPR053026">
    <property type="entry name" value="CDC42_GEF"/>
</dbReference>
<feature type="compositionally biased region" description="Polar residues" evidence="1">
    <location>
        <begin position="45"/>
        <end position="57"/>
    </location>
</feature>
<feature type="compositionally biased region" description="Polar residues" evidence="1">
    <location>
        <begin position="630"/>
        <end position="652"/>
    </location>
</feature>
<dbReference type="PROSITE" id="PS50010">
    <property type="entry name" value="DH_2"/>
    <property type="match status" value="1"/>
</dbReference>
<evidence type="ECO:0000256" key="1">
    <source>
        <dbReference type="SAM" id="MobiDB-lite"/>
    </source>
</evidence>
<dbReference type="Gene3D" id="1.20.900.10">
    <property type="entry name" value="Dbl homology (DH) domain"/>
    <property type="match status" value="1"/>
</dbReference>
<dbReference type="GO" id="GO:0031106">
    <property type="term" value="P:septin ring organization"/>
    <property type="evidence" value="ECO:0007669"/>
    <property type="project" value="TreeGrafter"/>
</dbReference>
<dbReference type="GO" id="GO:0005634">
    <property type="term" value="C:nucleus"/>
    <property type="evidence" value="ECO:0007669"/>
    <property type="project" value="TreeGrafter"/>
</dbReference>
<dbReference type="Proteomes" id="UP000660729">
    <property type="component" value="Unassembled WGS sequence"/>
</dbReference>
<dbReference type="GO" id="GO:0000935">
    <property type="term" value="C:division septum"/>
    <property type="evidence" value="ECO:0007669"/>
    <property type="project" value="TreeGrafter"/>
</dbReference>
<dbReference type="SMART" id="SM00233">
    <property type="entry name" value="PH"/>
    <property type="match status" value="1"/>
</dbReference>